<evidence type="ECO:0000313" key="2">
    <source>
        <dbReference type="EMBL" id="ASU84259.1"/>
    </source>
</evidence>
<accession>A0A223S842</accession>
<organism evidence="2 3">
    <name type="scientific">Nocardiopsis gilva YIM 90087</name>
    <dbReference type="NCBI Taxonomy" id="1235441"/>
    <lineage>
        <taxon>Bacteria</taxon>
        <taxon>Bacillati</taxon>
        <taxon>Actinomycetota</taxon>
        <taxon>Actinomycetes</taxon>
        <taxon>Streptosporangiales</taxon>
        <taxon>Nocardiopsidaceae</taxon>
        <taxon>Nocardiopsis</taxon>
    </lineage>
</organism>
<name>A0A223S842_9ACTN</name>
<gene>
    <name evidence="2" type="ORF">CDO52_16960</name>
</gene>
<evidence type="ECO:0000256" key="1">
    <source>
        <dbReference type="SAM" id="SignalP"/>
    </source>
</evidence>
<dbReference type="KEGG" id="ngv:CDO52_16960"/>
<dbReference type="Proteomes" id="UP000215005">
    <property type="component" value="Chromosome"/>
</dbReference>
<protein>
    <recommendedName>
        <fullName evidence="4">Secreted protein</fullName>
    </recommendedName>
</protein>
<keyword evidence="3" id="KW-1185">Reference proteome</keyword>
<dbReference type="AlphaFoldDB" id="A0A223S842"/>
<feature type="chain" id="PRO_5011294778" description="Secreted protein" evidence="1">
    <location>
        <begin position="28"/>
        <end position="172"/>
    </location>
</feature>
<feature type="signal peptide" evidence="1">
    <location>
        <begin position="1"/>
        <end position="27"/>
    </location>
</feature>
<evidence type="ECO:0008006" key="4">
    <source>
        <dbReference type="Google" id="ProtNLM"/>
    </source>
</evidence>
<evidence type="ECO:0000313" key="3">
    <source>
        <dbReference type="Proteomes" id="UP000215005"/>
    </source>
</evidence>
<dbReference type="OrthoDB" id="4296429at2"/>
<dbReference type="EMBL" id="CP022753">
    <property type="protein sequence ID" value="ASU84259.1"/>
    <property type="molecule type" value="Genomic_DNA"/>
</dbReference>
<dbReference type="RefSeq" id="WP_017617909.1">
    <property type="nucleotide sequence ID" value="NZ_ANBG01000120.1"/>
</dbReference>
<sequence length="172" mass="18591">MKATKRLRPIGIAAAAAALTMTLTASSSPTPDEWVYLFTQQHRDDLYWWRGTWLPQTVPPGAHIQVQMPATPVHWKVREPEDCQPTKVPNLPLGGRAELIGTGEFPNEGRIDGTSTIETFDFRLTGIGAVAVCLDPDPPTDDPSQIGLPAGPTNYVLTLLVGVPQANLKADA</sequence>
<reference evidence="2 3" key="1">
    <citation type="submission" date="2017-08" db="EMBL/GenBank/DDBJ databases">
        <title>The complete genome sequence of Nocardiopsis gilva YIM 90087.</title>
        <authorList>
            <person name="Yin M."/>
            <person name="Tang S."/>
        </authorList>
    </citation>
    <scope>NUCLEOTIDE SEQUENCE [LARGE SCALE GENOMIC DNA]</scope>
    <source>
        <strain evidence="2 3">YIM 90087</strain>
    </source>
</reference>
<keyword evidence="1" id="KW-0732">Signal</keyword>
<proteinExistence type="predicted"/>